<keyword evidence="1" id="KW-1133">Transmembrane helix</keyword>
<dbReference type="PROSITE" id="PS50887">
    <property type="entry name" value="GGDEF"/>
    <property type="match status" value="1"/>
</dbReference>
<dbReference type="SMART" id="SM00267">
    <property type="entry name" value="GGDEF"/>
    <property type="match status" value="1"/>
</dbReference>
<evidence type="ECO:0000313" key="4">
    <source>
        <dbReference type="Proteomes" id="UP001060261"/>
    </source>
</evidence>
<dbReference type="EMBL" id="CP104213">
    <property type="protein sequence ID" value="UWX64830.1"/>
    <property type="molecule type" value="Genomic_DNA"/>
</dbReference>
<dbReference type="Gene3D" id="3.30.70.270">
    <property type="match status" value="1"/>
</dbReference>
<dbReference type="NCBIfam" id="TIGR00254">
    <property type="entry name" value="GGDEF"/>
    <property type="match status" value="1"/>
</dbReference>
<dbReference type="Proteomes" id="UP001060261">
    <property type="component" value="Chromosome"/>
</dbReference>
<dbReference type="PANTHER" id="PTHR45138">
    <property type="entry name" value="REGULATORY COMPONENTS OF SENSORY TRANSDUCTION SYSTEM"/>
    <property type="match status" value="1"/>
</dbReference>
<name>A0ABY5YI93_9DEIO</name>
<keyword evidence="1" id="KW-0812">Transmembrane</keyword>
<feature type="transmembrane region" description="Helical" evidence="1">
    <location>
        <begin position="18"/>
        <end position="36"/>
    </location>
</feature>
<dbReference type="Pfam" id="PF13185">
    <property type="entry name" value="GAF_2"/>
    <property type="match status" value="1"/>
</dbReference>
<dbReference type="PANTHER" id="PTHR45138:SF9">
    <property type="entry name" value="DIGUANYLATE CYCLASE DGCM-RELATED"/>
    <property type="match status" value="1"/>
</dbReference>
<feature type="domain" description="GGDEF" evidence="2">
    <location>
        <begin position="393"/>
        <end position="522"/>
    </location>
</feature>
<dbReference type="Gene3D" id="3.30.450.40">
    <property type="match status" value="1"/>
</dbReference>
<gene>
    <name evidence="3" type="ORF">N0D28_03965</name>
</gene>
<evidence type="ECO:0000313" key="3">
    <source>
        <dbReference type="EMBL" id="UWX64830.1"/>
    </source>
</evidence>
<dbReference type="InterPro" id="IPR029787">
    <property type="entry name" value="Nucleotide_cyclase"/>
</dbReference>
<sequence>MTAEPPTTRGRLTLRRTYWLTLLLIGLLCVASNVLLSIQVQATASTTALINTYAPHSLSDLQAALTTFEDQHARLADPAPGLSASGFSPDIQRSYFTQTNTLLAQLPLQQPDVTLLPAPAREPLLKLLDLAISLDEHRSDRVIARVQGMSWLRVGAVLALLLGLGLYVFQPLERRNRELLTRLSAEHDVATQQASYAQALLRVSALSDSDLPLEQVAHELMAIVARTLGLDWAALGLMTEQGSQIAGVYAHPQLPAATLALLSQPARQGKGLTWDIIQGGKAVYVDDYTQLGQAQSALVAAGLRSLAWVPLNTFGQTQYVLSGARFSGQPWQVADRDLLEAAARTVTAAIDRRLYLHELRAEALTDVLTGLGNRRAFERDLRLAQVRASRHAQNLAVMMLDLDGLKGVNDQQGHERGDTLLRGFGHALAGLFRQSDRVYRLGGDEFAVLLPVTAPEHSSELLERVFRVVQPLHMQGFPGVGVSAGVALYPRDGLDAAALMRLADERMYECKRRHKAARTFPQ</sequence>
<dbReference type="InterPro" id="IPR003018">
    <property type="entry name" value="GAF"/>
</dbReference>
<accession>A0ABY5YI93</accession>
<dbReference type="RefSeq" id="WP_260561091.1">
    <property type="nucleotide sequence ID" value="NZ_BAABEC010000009.1"/>
</dbReference>
<keyword evidence="4" id="KW-1185">Reference proteome</keyword>
<reference evidence="3" key="1">
    <citation type="submission" date="2022-09" db="EMBL/GenBank/DDBJ databases">
        <title>genome sequence of Deinococcus rubellus.</title>
        <authorList>
            <person name="Srinivasan S."/>
        </authorList>
    </citation>
    <scope>NUCLEOTIDE SEQUENCE</scope>
    <source>
        <strain evidence="3">Ant6</strain>
    </source>
</reference>
<dbReference type="SMART" id="SM00065">
    <property type="entry name" value="GAF"/>
    <property type="match status" value="1"/>
</dbReference>
<keyword evidence="1" id="KW-0472">Membrane</keyword>
<dbReference type="InterPro" id="IPR043128">
    <property type="entry name" value="Rev_trsase/Diguanyl_cyclase"/>
</dbReference>
<dbReference type="InterPro" id="IPR000160">
    <property type="entry name" value="GGDEF_dom"/>
</dbReference>
<dbReference type="SUPFAM" id="SSF55073">
    <property type="entry name" value="Nucleotide cyclase"/>
    <property type="match status" value="1"/>
</dbReference>
<dbReference type="InterPro" id="IPR050469">
    <property type="entry name" value="Diguanylate_Cyclase"/>
</dbReference>
<evidence type="ECO:0000256" key="1">
    <source>
        <dbReference type="SAM" id="Phobius"/>
    </source>
</evidence>
<dbReference type="CDD" id="cd01949">
    <property type="entry name" value="GGDEF"/>
    <property type="match status" value="1"/>
</dbReference>
<organism evidence="3 4">
    <name type="scientific">Deinococcus rubellus</name>
    <dbReference type="NCBI Taxonomy" id="1889240"/>
    <lineage>
        <taxon>Bacteria</taxon>
        <taxon>Thermotogati</taxon>
        <taxon>Deinococcota</taxon>
        <taxon>Deinococci</taxon>
        <taxon>Deinococcales</taxon>
        <taxon>Deinococcaceae</taxon>
        <taxon>Deinococcus</taxon>
    </lineage>
</organism>
<evidence type="ECO:0000259" key="2">
    <source>
        <dbReference type="PROSITE" id="PS50887"/>
    </source>
</evidence>
<dbReference type="InterPro" id="IPR029016">
    <property type="entry name" value="GAF-like_dom_sf"/>
</dbReference>
<feature type="transmembrane region" description="Helical" evidence="1">
    <location>
        <begin position="151"/>
        <end position="169"/>
    </location>
</feature>
<proteinExistence type="predicted"/>
<dbReference type="SUPFAM" id="SSF55781">
    <property type="entry name" value="GAF domain-like"/>
    <property type="match status" value="1"/>
</dbReference>
<protein>
    <submittedName>
        <fullName evidence="3">Sensor domain-containing diguanylate cyclase</fullName>
    </submittedName>
</protein>
<dbReference type="Pfam" id="PF00990">
    <property type="entry name" value="GGDEF"/>
    <property type="match status" value="1"/>
</dbReference>